<sequence length="182" mass="21026">MESEDITIKPADKGGGVVILDTKDCVEENLRLLGDTSTYQMLEKDPTLQFMERMRGLLEYGKERGIINEREFKYVRFPRVPVFYHLPKIHKKLQKPPGRPIISGIGSLTANLSEYVEHYLQGLVVCLKSYLKDSIQILNQLSDFKWEEDMFLVTADVTSLYTVIEHLQGCEAIQYSWQCTLF</sequence>
<evidence type="ECO:0000313" key="2">
    <source>
        <dbReference type="Proteomes" id="UP001295444"/>
    </source>
</evidence>
<protein>
    <submittedName>
        <fullName evidence="1">Uncharacterized protein</fullName>
    </submittedName>
</protein>
<dbReference type="Proteomes" id="UP001295444">
    <property type="component" value="Chromosome 09"/>
</dbReference>
<accession>A0AAD1SZA9</accession>
<dbReference type="PANTHER" id="PTHR21301">
    <property type="entry name" value="REVERSE TRANSCRIPTASE"/>
    <property type="match status" value="1"/>
</dbReference>
<gene>
    <name evidence="1" type="ORF">PECUL_23A030731</name>
</gene>
<reference evidence="1" key="1">
    <citation type="submission" date="2022-03" db="EMBL/GenBank/DDBJ databases">
        <authorList>
            <person name="Alioto T."/>
            <person name="Alioto T."/>
            <person name="Gomez Garrido J."/>
        </authorList>
    </citation>
    <scope>NUCLEOTIDE SEQUENCE</scope>
</reference>
<dbReference type="PANTHER" id="PTHR21301:SF13">
    <property type="match status" value="1"/>
</dbReference>
<dbReference type="EMBL" id="OW240920">
    <property type="protein sequence ID" value="CAH2315102.1"/>
    <property type="molecule type" value="Genomic_DNA"/>
</dbReference>
<organism evidence="1 2">
    <name type="scientific">Pelobates cultripes</name>
    <name type="common">Western spadefoot toad</name>
    <dbReference type="NCBI Taxonomy" id="61616"/>
    <lineage>
        <taxon>Eukaryota</taxon>
        <taxon>Metazoa</taxon>
        <taxon>Chordata</taxon>
        <taxon>Craniata</taxon>
        <taxon>Vertebrata</taxon>
        <taxon>Euteleostomi</taxon>
        <taxon>Amphibia</taxon>
        <taxon>Batrachia</taxon>
        <taxon>Anura</taxon>
        <taxon>Pelobatoidea</taxon>
        <taxon>Pelobatidae</taxon>
        <taxon>Pelobates</taxon>
    </lineage>
</organism>
<name>A0AAD1SZA9_PELCU</name>
<proteinExistence type="predicted"/>
<keyword evidence="2" id="KW-1185">Reference proteome</keyword>
<evidence type="ECO:0000313" key="1">
    <source>
        <dbReference type="EMBL" id="CAH2315102.1"/>
    </source>
</evidence>
<dbReference type="AlphaFoldDB" id="A0AAD1SZA9"/>